<dbReference type="InterPro" id="IPR000639">
    <property type="entry name" value="Epox_hydrolase-like"/>
</dbReference>
<organism evidence="2 3">
    <name type="scientific">Antrihabitans stalagmiti</name>
    <dbReference type="NCBI Taxonomy" id="2799499"/>
    <lineage>
        <taxon>Bacteria</taxon>
        <taxon>Bacillati</taxon>
        <taxon>Actinomycetota</taxon>
        <taxon>Actinomycetes</taxon>
        <taxon>Mycobacteriales</taxon>
        <taxon>Nocardiaceae</taxon>
        <taxon>Antrihabitans</taxon>
    </lineage>
</organism>
<dbReference type="InterPro" id="IPR029058">
    <property type="entry name" value="AB_hydrolase_fold"/>
</dbReference>
<dbReference type="GO" id="GO:0046464">
    <property type="term" value="P:acylglycerol catabolic process"/>
    <property type="evidence" value="ECO:0007669"/>
    <property type="project" value="TreeGrafter"/>
</dbReference>
<dbReference type="PRINTS" id="PR00412">
    <property type="entry name" value="EPOXHYDRLASE"/>
</dbReference>
<keyword evidence="2" id="KW-0378">Hydrolase</keyword>
<name>A0A934NMT1_9NOCA</name>
<dbReference type="AlphaFoldDB" id="A0A934NMT1"/>
<gene>
    <name evidence="2" type="ORF">JGU71_04370</name>
</gene>
<keyword evidence="3" id="KW-1185">Reference proteome</keyword>
<evidence type="ECO:0000313" key="2">
    <source>
        <dbReference type="EMBL" id="MBJ8338113.1"/>
    </source>
</evidence>
<evidence type="ECO:0000259" key="1">
    <source>
        <dbReference type="Pfam" id="PF00561"/>
    </source>
</evidence>
<dbReference type="InterPro" id="IPR000073">
    <property type="entry name" value="AB_hydrolase_1"/>
</dbReference>
<dbReference type="GO" id="GO:0016020">
    <property type="term" value="C:membrane"/>
    <property type="evidence" value="ECO:0007669"/>
    <property type="project" value="TreeGrafter"/>
</dbReference>
<reference evidence="2" key="1">
    <citation type="submission" date="2020-12" db="EMBL/GenBank/DDBJ databases">
        <title>Antrihabitans popcorni sp. nov. and Antrihabitans auranticaus sp. nov., isolated from a larva cave.</title>
        <authorList>
            <person name="Lee S.D."/>
            <person name="Kim I.S."/>
        </authorList>
    </citation>
    <scope>NUCLEOTIDE SEQUENCE</scope>
    <source>
        <strain evidence="2">YC3-6</strain>
    </source>
</reference>
<dbReference type="PANTHER" id="PTHR43798">
    <property type="entry name" value="MONOACYLGLYCEROL LIPASE"/>
    <property type="match status" value="1"/>
</dbReference>
<accession>A0A934NMT1</accession>
<dbReference type="Proteomes" id="UP000655868">
    <property type="component" value="Unassembled WGS sequence"/>
</dbReference>
<dbReference type="EMBL" id="JAEMNV010000001">
    <property type="protein sequence ID" value="MBJ8338113.1"/>
    <property type="molecule type" value="Genomic_DNA"/>
</dbReference>
<dbReference type="Gene3D" id="3.40.50.1820">
    <property type="entry name" value="alpha/beta hydrolase"/>
    <property type="match status" value="1"/>
</dbReference>
<sequence length="295" mass="33145">MSGLAAGAIHWVRRHDAELAVFDSGGSGTPVLLVHSFPQDSRVWNDLGALLAPHYRVLAVDMRGFGRSSKPLRGYDTRTRAGDIVAVFDDLGIDRAAVIAHGWGAWAAFVACERHPDRFSRLIALNVIHPWTNHRRVVPNLWRQYYTLLFEVPYLGRFVIRRIPAVVDAYVTRTGRAPMDVHVAVYEDDSDARAAARAAEQLHFQFVARDIPKLMTNRLRRMPLQVPTLLIGGSHDPVYPPAMLHVPDPLREFLHVAFVQGAGHWLHAEQPAAVHRLAADFIERAYPYRPGGSRR</sequence>
<comment type="caution">
    <text evidence="2">The sequence shown here is derived from an EMBL/GenBank/DDBJ whole genome shotgun (WGS) entry which is preliminary data.</text>
</comment>
<dbReference type="RefSeq" id="WP_199702617.1">
    <property type="nucleotide sequence ID" value="NZ_JAEMNV010000001.1"/>
</dbReference>
<feature type="domain" description="AB hydrolase-1" evidence="1">
    <location>
        <begin position="30"/>
        <end position="270"/>
    </location>
</feature>
<proteinExistence type="predicted"/>
<dbReference type="SUPFAM" id="SSF53474">
    <property type="entry name" value="alpha/beta-Hydrolases"/>
    <property type="match status" value="1"/>
</dbReference>
<dbReference type="PANTHER" id="PTHR43798:SF33">
    <property type="entry name" value="HYDROLASE, PUTATIVE (AFU_ORTHOLOGUE AFUA_2G14860)-RELATED"/>
    <property type="match status" value="1"/>
</dbReference>
<evidence type="ECO:0000313" key="3">
    <source>
        <dbReference type="Proteomes" id="UP000655868"/>
    </source>
</evidence>
<dbReference type="InterPro" id="IPR050266">
    <property type="entry name" value="AB_hydrolase_sf"/>
</dbReference>
<protein>
    <submittedName>
        <fullName evidence="2">Alpha/beta hydrolase</fullName>
    </submittedName>
</protein>
<dbReference type="PRINTS" id="PR00111">
    <property type="entry name" value="ABHYDROLASE"/>
</dbReference>
<dbReference type="Pfam" id="PF00561">
    <property type="entry name" value="Abhydrolase_1"/>
    <property type="match status" value="1"/>
</dbReference>
<dbReference type="GO" id="GO:0047372">
    <property type="term" value="F:monoacylglycerol lipase activity"/>
    <property type="evidence" value="ECO:0007669"/>
    <property type="project" value="TreeGrafter"/>
</dbReference>